<protein>
    <recommendedName>
        <fullName evidence="6">RNA polymerase sigma factor FliA</fullName>
    </recommendedName>
    <alternativeName>
        <fullName evidence="6">RNA polymerase sigma factor for flagellar operon</fullName>
    </alternativeName>
    <alternativeName>
        <fullName evidence="6">Sigma F</fullName>
    </alternativeName>
    <alternativeName>
        <fullName evidence="6">Sigma-28</fullName>
    </alternativeName>
</protein>
<dbReference type="InterPro" id="IPR007627">
    <property type="entry name" value="RNA_pol_sigma70_r2"/>
</dbReference>
<dbReference type="InterPro" id="IPR014284">
    <property type="entry name" value="RNA_pol_sigma-70_dom"/>
</dbReference>
<accession>A0A5C0AZV2</accession>
<dbReference type="PRINTS" id="PR00046">
    <property type="entry name" value="SIGMA70FCT"/>
</dbReference>
<keyword evidence="1 6" id="KW-0963">Cytoplasm</keyword>
<reference evidence="9 10" key="1">
    <citation type="submission" date="2019-08" db="EMBL/GenBank/DDBJ databases">
        <title>Amphibian skin-associated Pigmentiphaga: genome sequence and occurrence across geography and hosts.</title>
        <authorList>
            <person name="Bletz M.C."/>
            <person name="Bunk B."/>
            <person name="Sproeer C."/>
            <person name="Biwer P."/>
            <person name="Reiter S."/>
            <person name="Rabemananjara F.C.E."/>
            <person name="Schulz S."/>
            <person name="Overmann J."/>
            <person name="Vences M."/>
        </authorList>
    </citation>
    <scope>NUCLEOTIDE SEQUENCE [LARGE SCALE GENOMIC DNA]</scope>
    <source>
        <strain evidence="9 10">Mada1488</strain>
    </source>
</reference>
<dbReference type="Gene3D" id="1.10.1740.10">
    <property type="match status" value="1"/>
</dbReference>
<comment type="similarity">
    <text evidence="6">Belongs to the sigma-70 factor family. FliA subfamily.</text>
</comment>
<keyword evidence="2 6" id="KW-0805">Transcription regulation</keyword>
<dbReference type="Pfam" id="PF04542">
    <property type="entry name" value="Sigma70_r2"/>
    <property type="match status" value="1"/>
</dbReference>
<proteinExistence type="inferred from homology"/>
<evidence type="ECO:0000259" key="8">
    <source>
        <dbReference type="PROSITE" id="PS00716"/>
    </source>
</evidence>
<dbReference type="PANTHER" id="PTHR30385:SF7">
    <property type="entry name" value="RNA POLYMERASE SIGMA FACTOR FLIA"/>
    <property type="match status" value="1"/>
</dbReference>
<evidence type="ECO:0000256" key="1">
    <source>
        <dbReference type="ARBA" id="ARBA00022490"/>
    </source>
</evidence>
<evidence type="ECO:0000256" key="5">
    <source>
        <dbReference type="ARBA" id="ARBA00023163"/>
    </source>
</evidence>
<evidence type="ECO:0000313" key="10">
    <source>
        <dbReference type="Proteomes" id="UP000325161"/>
    </source>
</evidence>
<evidence type="ECO:0000256" key="6">
    <source>
        <dbReference type="HAMAP-Rule" id="MF_00962"/>
    </source>
</evidence>
<dbReference type="Proteomes" id="UP000325161">
    <property type="component" value="Chromosome"/>
</dbReference>
<dbReference type="InterPro" id="IPR013325">
    <property type="entry name" value="RNA_pol_sigma_r2"/>
</dbReference>
<dbReference type="GO" id="GO:0005737">
    <property type="term" value="C:cytoplasm"/>
    <property type="evidence" value="ECO:0007669"/>
    <property type="project" value="UniProtKB-SubCell"/>
</dbReference>
<evidence type="ECO:0000256" key="4">
    <source>
        <dbReference type="ARBA" id="ARBA00023125"/>
    </source>
</evidence>
<dbReference type="NCBIfam" id="NF005413">
    <property type="entry name" value="PRK06986.1"/>
    <property type="match status" value="1"/>
</dbReference>
<dbReference type="InterPro" id="IPR000943">
    <property type="entry name" value="RNA_pol_sigma70"/>
</dbReference>
<dbReference type="KEGG" id="pacr:FXN63_16280"/>
<dbReference type="PANTHER" id="PTHR30385">
    <property type="entry name" value="SIGMA FACTOR F FLAGELLAR"/>
    <property type="match status" value="1"/>
</dbReference>
<dbReference type="Pfam" id="PF04545">
    <property type="entry name" value="Sigma70_r4"/>
    <property type="match status" value="1"/>
</dbReference>
<feature type="DNA-binding region" description="H-T-H motif" evidence="6">
    <location>
        <begin position="205"/>
        <end position="224"/>
    </location>
</feature>
<organism evidence="9 10">
    <name type="scientific">Pigmentiphaga aceris</name>
    <dbReference type="NCBI Taxonomy" id="1940612"/>
    <lineage>
        <taxon>Bacteria</taxon>
        <taxon>Pseudomonadati</taxon>
        <taxon>Pseudomonadota</taxon>
        <taxon>Betaproteobacteria</taxon>
        <taxon>Burkholderiales</taxon>
        <taxon>Alcaligenaceae</taxon>
        <taxon>Pigmentiphaga</taxon>
    </lineage>
</organism>
<sequence>MYNRAGTLERDRQLERHVPLVRRMAHHLVARLPASVQIEDLIQAGMIGLMDALERFEEGMGAQFETYATQRVRGAMLDELRRGDWLPRSVRQTQRKIDVAMQKLEHKQGRAPSENEMAEALEVPIDEYRHMLADARGSHLFYYEDMDSDEDSDNYLDRHIADHSANPQERLTDRRFKEALVEGIERLPEREKFVMGLYYEHEMNLKEIAAVLGVTESRVCQLHSQAVARLRTRLKSWRAN</sequence>
<name>A0A5C0AZV2_9BURK</name>
<keyword evidence="3 6" id="KW-0731">Sigma factor</keyword>
<dbReference type="EMBL" id="CP043046">
    <property type="protein sequence ID" value="QEI07226.1"/>
    <property type="molecule type" value="Genomic_DNA"/>
</dbReference>
<dbReference type="SUPFAM" id="SSF88659">
    <property type="entry name" value="Sigma3 and sigma4 domains of RNA polymerase sigma factors"/>
    <property type="match status" value="2"/>
</dbReference>
<dbReference type="Pfam" id="PF04539">
    <property type="entry name" value="Sigma70_r3"/>
    <property type="match status" value="1"/>
</dbReference>
<feature type="short sequence motif" description="Interaction with polymerase core subunit RpoC" evidence="6">
    <location>
        <begin position="40"/>
        <end position="43"/>
    </location>
</feature>
<feature type="domain" description="RNA polymerase sigma-70" evidence="8">
    <location>
        <begin position="204"/>
        <end position="230"/>
    </location>
</feature>
<dbReference type="HAMAP" id="MF_00962">
    <property type="entry name" value="Sigma70_FliA"/>
    <property type="match status" value="1"/>
</dbReference>
<gene>
    <name evidence="6" type="primary">fliA</name>
    <name evidence="9" type="ORF">FXN63_16280</name>
</gene>
<keyword evidence="4 6" id="KW-0238">DNA-binding</keyword>
<comment type="subcellular location">
    <subcellularLocation>
        <location evidence="6">Cytoplasm</location>
    </subcellularLocation>
</comment>
<feature type="region of interest" description="Sigma-70 factor domain-2" evidence="6">
    <location>
        <begin position="13"/>
        <end position="85"/>
    </location>
</feature>
<dbReference type="PROSITE" id="PS00715">
    <property type="entry name" value="SIGMA70_1"/>
    <property type="match status" value="1"/>
</dbReference>
<dbReference type="AlphaFoldDB" id="A0A5C0AZV2"/>
<dbReference type="InterPro" id="IPR028617">
    <property type="entry name" value="Sigma70_FliA"/>
</dbReference>
<dbReference type="InterPro" id="IPR013324">
    <property type="entry name" value="RNA_pol_sigma_r3/r4-like"/>
</dbReference>
<dbReference type="GO" id="GO:0016987">
    <property type="term" value="F:sigma factor activity"/>
    <property type="evidence" value="ECO:0007669"/>
    <property type="project" value="UniProtKB-UniRule"/>
</dbReference>
<keyword evidence="5 6" id="KW-0804">Transcription</keyword>
<dbReference type="GO" id="GO:0006352">
    <property type="term" value="P:DNA-templated transcription initiation"/>
    <property type="evidence" value="ECO:0007669"/>
    <property type="project" value="UniProtKB-UniRule"/>
</dbReference>
<dbReference type="GO" id="GO:0003899">
    <property type="term" value="F:DNA-directed RNA polymerase activity"/>
    <property type="evidence" value="ECO:0007669"/>
    <property type="project" value="InterPro"/>
</dbReference>
<dbReference type="Gene3D" id="1.20.140.160">
    <property type="match status" value="1"/>
</dbReference>
<dbReference type="NCBIfam" id="TIGR02937">
    <property type="entry name" value="sigma70-ECF"/>
    <property type="match status" value="1"/>
</dbReference>
<dbReference type="PROSITE" id="PS00716">
    <property type="entry name" value="SIGMA70_2"/>
    <property type="match status" value="1"/>
</dbReference>
<dbReference type="PIRSF" id="PIRSF000770">
    <property type="entry name" value="RNA_pol_sigma-SigE/K"/>
    <property type="match status" value="1"/>
</dbReference>
<evidence type="ECO:0000313" key="9">
    <source>
        <dbReference type="EMBL" id="QEI07226.1"/>
    </source>
</evidence>
<keyword evidence="10" id="KW-1185">Reference proteome</keyword>
<dbReference type="OrthoDB" id="9799825at2"/>
<dbReference type="CDD" id="cd06171">
    <property type="entry name" value="Sigma70_r4"/>
    <property type="match status" value="1"/>
</dbReference>
<evidence type="ECO:0000259" key="7">
    <source>
        <dbReference type="PROSITE" id="PS00715"/>
    </source>
</evidence>
<evidence type="ECO:0000256" key="2">
    <source>
        <dbReference type="ARBA" id="ARBA00023015"/>
    </source>
</evidence>
<dbReference type="InterPro" id="IPR007630">
    <property type="entry name" value="RNA_pol_sigma70_r4"/>
</dbReference>
<comment type="caution">
    <text evidence="6">Lacks conserved residue(s) required for the propagation of feature annotation.</text>
</comment>
<comment type="function">
    <text evidence="6">Sigma factors are initiation factors that promote the attachment of RNA polymerase to specific initiation sites and are then released. This sigma factor controls the expression of flagella-related genes.</text>
</comment>
<feature type="region of interest" description="Sigma-70 factor domain-4" evidence="6">
    <location>
        <begin position="183"/>
        <end position="231"/>
    </location>
</feature>
<dbReference type="InterPro" id="IPR007624">
    <property type="entry name" value="RNA_pol_sigma70_r3"/>
</dbReference>
<dbReference type="InterPro" id="IPR012845">
    <property type="entry name" value="RNA_pol_sigma_FliA_WhiG"/>
</dbReference>
<dbReference type="SUPFAM" id="SSF88946">
    <property type="entry name" value="Sigma2 domain of RNA polymerase sigma factors"/>
    <property type="match status" value="1"/>
</dbReference>
<dbReference type="RefSeq" id="WP_148816273.1">
    <property type="nucleotide sequence ID" value="NZ_CP043046.1"/>
</dbReference>
<evidence type="ECO:0000256" key="3">
    <source>
        <dbReference type="ARBA" id="ARBA00023082"/>
    </source>
</evidence>
<dbReference type="GO" id="GO:0003677">
    <property type="term" value="F:DNA binding"/>
    <property type="evidence" value="ECO:0007669"/>
    <property type="project" value="UniProtKB-UniRule"/>
</dbReference>
<dbReference type="NCBIfam" id="TIGR02479">
    <property type="entry name" value="FliA_WhiG"/>
    <property type="match status" value="1"/>
</dbReference>
<feature type="domain" description="RNA polymerase sigma-70" evidence="7">
    <location>
        <begin position="40"/>
        <end position="53"/>
    </location>
</feature>